<dbReference type="Gene3D" id="1.10.287.130">
    <property type="match status" value="1"/>
</dbReference>
<feature type="domain" description="PAC" evidence="11">
    <location>
        <begin position="76"/>
        <end position="129"/>
    </location>
</feature>
<proteinExistence type="predicted"/>
<organism evidence="12 13">
    <name type="scientific">Desulfomonile tiedjei</name>
    <dbReference type="NCBI Taxonomy" id="2358"/>
    <lineage>
        <taxon>Bacteria</taxon>
        <taxon>Pseudomonadati</taxon>
        <taxon>Thermodesulfobacteriota</taxon>
        <taxon>Desulfomonilia</taxon>
        <taxon>Desulfomonilales</taxon>
        <taxon>Desulfomonilaceae</taxon>
        <taxon>Desulfomonile</taxon>
    </lineage>
</organism>
<feature type="domain" description="Histidine kinase" evidence="9">
    <location>
        <begin position="287"/>
        <end position="512"/>
    </location>
</feature>
<dbReference type="Pfam" id="PF00989">
    <property type="entry name" value="PAS"/>
    <property type="match status" value="1"/>
</dbReference>
<dbReference type="SUPFAM" id="SSF47384">
    <property type="entry name" value="Homodimeric domain of signal transducing histidine kinase"/>
    <property type="match status" value="1"/>
</dbReference>
<dbReference type="InterPro" id="IPR005467">
    <property type="entry name" value="His_kinase_dom"/>
</dbReference>
<dbReference type="EMBL" id="JACRDE010000346">
    <property type="protein sequence ID" value="MBI5250465.1"/>
    <property type="molecule type" value="Genomic_DNA"/>
</dbReference>
<dbReference type="PANTHER" id="PTHR43065">
    <property type="entry name" value="SENSOR HISTIDINE KINASE"/>
    <property type="match status" value="1"/>
</dbReference>
<dbReference type="Pfam" id="PF02518">
    <property type="entry name" value="HATPase_c"/>
    <property type="match status" value="1"/>
</dbReference>
<comment type="caution">
    <text evidence="12">The sequence shown here is derived from an EMBL/GenBank/DDBJ whole genome shotgun (WGS) entry which is preliminary data.</text>
</comment>
<evidence type="ECO:0000259" key="10">
    <source>
        <dbReference type="PROSITE" id="PS50112"/>
    </source>
</evidence>
<name>A0A9D6V4H5_9BACT</name>
<keyword evidence="5" id="KW-0547">Nucleotide-binding</keyword>
<evidence type="ECO:0000256" key="1">
    <source>
        <dbReference type="ARBA" id="ARBA00000085"/>
    </source>
</evidence>
<dbReference type="PROSITE" id="PS50113">
    <property type="entry name" value="PAC"/>
    <property type="match status" value="2"/>
</dbReference>
<dbReference type="InterPro" id="IPR036890">
    <property type="entry name" value="HATPase_C_sf"/>
</dbReference>
<evidence type="ECO:0000256" key="2">
    <source>
        <dbReference type="ARBA" id="ARBA00012438"/>
    </source>
</evidence>
<dbReference type="GO" id="GO:0006355">
    <property type="term" value="P:regulation of DNA-templated transcription"/>
    <property type="evidence" value="ECO:0007669"/>
    <property type="project" value="InterPro"/>
</dbReference>
<dbReference type="SMART" id="SM00388">
    <property type="entry name" value="HisKA"/>
    <property type="match status" value="1"/>
</dbReference>
<keyword evidence="6" id="KW-0418">Kinase</keyword>
<dbReference type="Pfam" id="PF13426">
    <property type="entry name" value="PAS_9"/>
    <property type="match status" value="1"/>
</dbReference>
<evidence type="ECO:0000313" key="12">
    <source>
        <dbReference type="EMBL" id="MBI5250465.1"/>
    </source>
</evidence>
<feature type="domain" description="PAS" evidence="10">
    <location>
        <begin position="130"/>
        <end position="194"/>
    </location>
</feature>
<dbReference type="Proteomes" id="UP000807825">
    <property type="component" value="Unassembled WGS sequence"/>
</dbReference>
<dbReference type="InterPro" id="IPR004358">
    <property type="entry name" value="Sig_transdc_His_kin-like_C"/>
</dbReference>
<dbReference type="SMART" id="SM00091">
    <property type="entry name" value="PAS"/>
    <property type="match status" value="2"/>
</dbReference>
<dbReference type="PROSITE" id="PS50109">
    <property type="entry name" value="HIS_KIN"/>
    <property type="match status" value="1"/>
</dbReference>
<dbReference type="InterPro" id="IPR013767">
    <property type="entry name" value="PAS_fold"/>
</dbReference>
<comment type="catalytic activity">
    <reaction evidence="1">
        <text>ATP + protein L-histidine = ADP + protein N-phospho-L-histidine.</text>
        <dbReference type="EC" id="2.7.13.3"/>
    </reaction>
</comment>
<dbReference type="InterPro" id="IPR003594">
    <property type="entry name" value="HATPase_dom"/>
</dbReference>
<dbReference type="Gene3D" id="3.30.565.10">
    <property type="entry name" value="Histidine kinase-like ATPase, C-terminal domain"/>
    <property type="match status" value="1"/>
</dbReference>
<evidence type="ECO:0000256" key="4">
    <source>
        <dbReference type="ARBA" id="ARBA00022679"/>
    </source>
</evidence>
<dbReference type="PANTHER" id="PTHR43065:SF10">
    <property type="entry name" value="PEROXIDE STRESS-ACTIVATED HISTIDINE KINASE MAK3"/>
    <property type="match status" value="1"/>
</dbReference>
<evidence type="ECO:0000256" key="6">
    <source>
        <dbReference type="ARBA" id="ARBA00022777"/>
    </source>
</evidence>
<dbReference type="CDD" id="cd00075">
    <property type="entry name" value="HATPase"/>
    <property type="match status" value="1"/>
</dbReference>
<evidence type="ECO:0000256" key="7">
    <source>
        <dbReference type="ARBA" id="ARBA00022840"/>
    </source>
</evidence>
<protein>
    <recommendedName>
        <fullName evidence="2">histidine kinase</fullName>
        <ecNumber evidence="2">2.7.13.3</ecNumber>
    </recommendedName>
</protein>
<evidence type="ECO:0000259" key="11">
    <source>
        <dbReference type="PROSITE" id="PS50113"/>
    </source>
</evidence>
<sequence length="532" mass="60370">MALSDESLRERFGKLLDTAGQMFWELDRNFTVVYANDYLISIFGDPVGKTCHQFMAGTDEICQDCPVRKIFEGEERSVSERMRYDRNGNPIWLQHTATPIKNGAGEVIGASELTVDTTHNKNTEAWLRDSERLYRNLVEQVPDVIFSLDRNGMFSFVNTQVERFLGYPVQQILETPLRDYISPQDRTLVDTILQLQPEAIWDEEVAIVDARGNRKFARIRCKASFDQLGAPVGYEGVMRDRTVRRKLEEELKASKAALVEKIKIIDELYEHIVQSGKCKAIEEHTAEVAHELRQPLAIVGGFARRMDRQFDSGEHIDIDRQKQYAGIIVMEIQRLEKILDRLIDFTKRDRLKLQRINPNELIEYILGIIESRMKDKQLRLDVQLGPEIADIPLDPGRFQQLVMNLISNAIEASPIGGVIELHTGVSIPSDKALKAGSLESAEFFEIKIRNNGPVIPTEALQKIFNPFYTTKQHGTGLGLTVTKKIVEDHIGSISVKSDASGTVFTIWLPLTEPYDRSRTGFCYLEEDSGSPA</sequence>
<gene>
    <name evidence="12" type="ORF">HY912_13310</name>
</gene>
<dbReference type="Pfam" id="PF00512">
    <property type="entry name" value="HisKA"/>
    <property type="match status" value="1"/>
</dbReference>
<dbReference type="PRINTS" id="PR00344">
    <property type="entry name" value="BCTRLSENSOR"/>
</dbReference>
<dbReference type="CDD" id="cd00130">
    <property type="entry name" value="PAS"/>
    <property type="match status" value="2"/>
</dbReference>
<reference evidence="12" key="1">
    <citation type="submission" date="2020-07" db="EMBL/GenBank/DDBJ databases">
        <title>Huge and variable diversity of episymbiotic CPR bacteria and DPANN archaea in groundwater ecosystems.</title>
        <authorList>
            <person name="He C.Y."/>
            <person name="Keren R."/>
            <person name="Whittaker M."/>
            <person name="Farag I.F."/>
            <person name="Doudna J."/>
            <person name="Cate J.H.D."/>
            <person name="Banfield J.F."/>
        </authorList>
    </citation>
    <scope>NUCLEOTIDE SEQUENCE</scope>
    <source>
        <strain evidence="12">NC_groundwater_1664_Pr3_B-0.1um_52_9</strain>
    </source>
</reference>
<evidence type="ECO:0000256" key="5">
    <source>
        <dbReference type="ARBA" id="ARBA00022741"/>
    </source>
</evidence>
<dbReference type="GO" id="GO:0000155">
    <property type="term" value="F:phosphorelay sensor kinase activity"/>
    <property type="evidence" value="ECO:0007669"/>
    <property type="project" value="InterPro"/>
</dbReference>
<dbReference type="InterPro" id="IPR000014">
    <property type="entry name" value="PAS"/>
</dbReference>
<dbReference type="InterPro" id="IPR035965">
    <property type="entry name" value="PAS-like_dom_sf"/>
</dbReference>
<dbReference type="InterPro" id="IPR000700">
    <property type="entry name" value="PAS-assoc_C"/>
</dbReference>
<evidence type="ECO:0000256" key="8">
    <source>
        <dbReference type="ARBA" id="ARBA00023012"/>
    </source>
</evidence>
<keyword evidence="4" id="KW-0808">Transferase</keyword>
<dbReference type="SMART" id="SM00387">
    <property type="entry name" value="HATPase_c"/>
    <property type="match status" value="1"/>
</dbReference>
<evidence type="ECO:0000259" key="9">
    <source>
        <dbReference type="PROSITE" id="PS50109"/>
    </source>
</evidence>
<evidence type="ECO:0000313" key="13">
    <source>
        <dbReference type="Proteomes" id="UP000807825"/>
    </source>
</evidence>
<dbReference type="SUPFAM" id="SSF55785">
    <property type="entry name" value="PYP-like sensor domain (PAS domain)"/>
    <property type="match status" value="2"/>
</dbReference>
<dbReference type="CDD" id="cd00082">
    <property type="entry name" value="HisKA"/>
    <property type="match status" value="1"/>
</dbReference>
<dbReference type="InterPro" id="IPR036097">
    <property type="entry name" value="HisK_dim/P_sf"/>
</dbReference>
<dbReference type="InterPro" id="IPR003661">
    <property type="entry name" value="HisK_dim/P_dom"/>
</dbReference>
<keyword evidence="8" id="KW-0902">Two-component regulatory system</keyword>
<dbReference type="PROSITE" id="PS50112">
    <property type="entry name" value="PAS"/>
    <property type="match status" value="1"/>
</dbReference>
<dbReference type="NCBIfam" id="TIGR00229">
    <property type="entry name" value="sensory_box"/>
    <property type="match status" value="2"/>
</dbReference>
<accession>A0A9D6V4H5</accession>
<dbReference type="GO" id="GO:0005524">
    <property type="term" value="F:ATP binding"/>
    <property type="evidence" value="ECO:0007669"/>
    <property type="project" value="UniProtKB-KW"/>
</dbReference>
<dbReference type="SUPFAM" id="SSF55874">
    <property type="entry name" value="ATPase domain of HSP90 chaperone/DNA topoisomerase II/histidine kinase"/>
    <property type="match status" value="1"/>
</dbReference>
<evidence type="ECO:0000256" key="3">
    <source>
        <dbReference type="ARBA" id="ARBA00022553"/>
    </source>
</evidence>
<dbReference type="EC" id="2.7.13.3" evidence="2"/>
<keyword evidence="3" id="KW-0597">Phosphoprotein</keyword>
<dbReference type="AlphaFoldDB" id="A0A9D6V4H5"/>
<dbReference type="Gene3D" id="3.30.450.20">
    <property type="entry name" value="PAS domain"/>
    <property type="match status" value="2"/>
</dbReference>
<feature type="domain" description="PAC" evidence="11">
    <location>
        <begin position="201"/>
        <end position="253"/>
    </location>
</feature>
<keyword evidence="7" id="KW-0067">ATP-binding</keyword>